<dbReference type="Proteomes" id="UP000011873">
    <property type="component" value="Unassembled WGS sequence"/>
</dbReference>
<evidence type="ECO:0000313" key="2">
    <source>
        <dbReference type="Proteomes" id="UP000011873"/>
    </source>
</evidence>
<accession>M6C2W6</accession>
<dbReference type="AlphaFoldDB" id="M6C2W6"/>
<name>M6C2W6_LEPBO</name>
<protein>
    <submittedName>
        <fullName evidence="1">Uncharacterized protein</fullName>
    </submittedName>
</protein>
<comment type="caution">
    <text evidence="1">The sequence shown here is derived from an EMBL/GenBank/DDBJ whole genome shotgun (WGS) entry which is preliminary data.</text>
</comment>
<dbReference type="EMBL" id="ANMU01000051">
    <property type="protein sequence ID" value="EMJ83113.1"/>
    <property type="molecule type" value="Genomic_DNA"/>
</dbReference>
<dbReference type="PATRIC" id="fig|1218567.3.peg.1254"/>
<dbReference type="RefSeq" id="WP_020780050.1">
    <property type="nucleotide sequence ID" value="NZ_ANMU01000051.1"/>
</dbReference>
<proteinExistence type="predicted"/>
<reference evidence="1 2" key="1">
    <citation type="submission" date="2013-01" db="EMBL/GenBank/DDBJ databases">
        <authorList>
            <person name="Harkins D.M."/>
            <person name="Durkin A.S."/>
            <person name="Brinkac L.M."/>
            <person name="Haft D.H."/>
            <person name="Selengut J.D."/>
            <person name="Sanka R."/>
            <person name="DePew J."/>
            <person name="Purushe J."/>
            <person name="Galloway R.L."/>
            <person name="Vinetz J.M."/>
            <person name="Sutton G.G."/>
            <person name="Nierman W.C."/>
            <person name="Fouts D.E."/>
        </authorList>
    </citation>
    <scope>NUCLEOTIDE SEQUENCE [LARGE SCALE GENOMIC DNA]</scope>
    <source>
        <strain evidence="1 2">Sponselee CDC</strain>
    </source>
</reference>
<gene>
    <name evidence="1" type="ORF">LEP1GSC016_2361</name>
</gene>
<sequence>MTPRKKSFILANNAKNENKYNDPISLNYSKIDNLDPNVSINLPSFIEKVIHIPDRLLDLLELAAYIFASDRMISRGTLDAVEYHSWSRDIHLKIKVRDFNFWSQLEVKESLTNALNFMLGDHNWEISFEQKDILLILLDCLIKKYFL</sequence>
<evidence type="ECO:0000313" key="1">
    <source>
        <dbReference type="EMBL" id="EMJ83113.1"/>
    </source>
</evidence>
<organism evidence="1 2">
    <name type="scientific">Leptospira borgpetersenii serovar Hardjo-bovis str. Sponselee</name>
    <dbReference type="NCBI Taxonomy" id="1303729"/>
    <lineage>
        <taxon>Bacteria</taxon>
        <taxon>Pseudomonadati</taxon>
        <taxon>Spirochaetota</taxon>
        <taxon>Spirochaetia</taxon>
        <taxon>Leptospirales</taxon>
        <taxon>Leptospiraceae</taxon>
        <taxon>Leptospira</taxon>
    </lineage>
</organism>